<sequence>MSDDPEYADFDVRRRARTRAVAWVVIIAMVLVGGGATVLSLLFG</sequence>
<keyword evidence="1" id="KW-0812">Transmembrane</keyword>
<keyword evidence="1" id="KW-0472">Membrane</keyword>
<dbReference type="AlphaFoldDB" id="A0A7W7BPS9"/>
<name>A0A7W7BPS9_9MICO</name>
<evidence type="ECO:0000256" key="1">
    <source>
        <dbReference type="SAM" id="Phobius"/>
    </source>
</evidence>
<keyword evidence="3" id="KW-1185">Reference proteome</keyword>
<evidence type="ECO:0000313" key="3">
    <source>
        <dbReference type="Proteomes" id="UP000573729"/>
    </source>
</evidence>
<accession>A0A7W7BPS9</accession>
<reference evidence="2 3" key="1">
    <citation type="submission" date="2020-08" db="EMBL/GenBank/DDBJ databases">
        <title>Sequencing the genomes of 1000 actinobacteria strains.</title>
        <authorList>
            <person name="Klenk H.-P."/>
        </authorList>
    </citation>
    <scope>NUCLEOTIDE SEQUENCE [LARGE SCALE GENOMIC DNA]</scope>
    <source>
        <strain evidence="2 3">DSM 24947</strain>
    </source>
</reference>
<feature type="transmembrane region" description="Helical" evidence="1">
    <location>
        <begin position="20"/>
        <end position="43"/>
    </location>
</feature>
<dbReference type="Proteomes" id="UP000573729">
    <property type="component" value="Unassembled WGS sequence"/>
</dbReference>
<dbReference type="EMBL" id="JACHMD010000001">
    <property type="protein sequence ID" value="MBB4665448.1"/>
    <property type="molecule type" value="Genomic_DNA"/>
</dbReference>
<keyword evidence="1" id="KW-1133">Transmembrane helix</keyword>
<evidence type="ECO:0000313" key="2">
    <source>
        <dbReference type="EMBL" id="MBB4665448.1"/>
    </source>
</evidence>
<protein>
    <submittedName>
        <fullName evidence="2">Uncharacterized protein</fullName>
    </submittedName>
</protein>
<proteinExistence type="predicted"/>
<gene>
    <name evidence="2" type="ORF">BKA24_000157</name>
</gene>
<organism evidence="2 3">
    <name type="scientific">Microbacterium marinum</name>
    <dbReference type="NCBI Taxonomy" id="421115"/>
    <lineage>
        <taxon>Bacteria</taxon>
        <taxon>Bacillati</taxon>
        <taxon>Actinomycetota</taxon>
        <taxon>Actinomycetes</taxon>
        <taxon>Micrococcales</taxon>
        <taxon>Microbacteriaceae</taxon>
        <taxon>Microbacterium</taxon>
    </lineage>
</organism>
<comment type="caution">
    <text evidence="2">The sequence shown here is derived from an EMBL/GenBank/DDBJ whole genome shotgun (WGS) entry which is preliminary data.</text>
</comment>
<dbReference type="RefSeq" id="WP_343065815.1">
    <property type="nucleotide sequence ID" value="NZ_CP085219.1"/>
</dbReference>